<accession>V5T9A2</accession>
<organism evidence="1">
    <name type="scientific">Francisella tularensis subsp. novicida PA10-7858</name>
    <dbReference type="NCBI Taxonomy" id="1386968"/>
    <lineage>
        <taxon>Bacteria</taxon>
        <taxon>Pseudomonadati</taxon>
        <taxon>Pseudomonadota</taxon>
        <taxon>Gammaproteobacteria</taxon>
        <taxon>Thiotrichales</taxon>
        <taxon>Francisellaceae</taxon>
        <taxon>Francisella</taxon>
    </lineage>
</organism>
<dbReference type="AlphaFoldDB" id="V5T9A2"/>
<keyword evidence="1" id="KW-0614">Plasmid</keyword>
<dbReference type="EMBL" id="KF640086">
    <property type="protein sequence ID" value="AHB60797.1"/>
    <property type="molecule type" value="Genomic_DNA"/>
</dbReference>
<sequence>MDCDILSILKIMNEVSNDFVYSEKQKAIMYRDYLYDPISGDLFFKNRNNKCLLEYHPNYRDVAQEILLHCYDDDLVDRAVSYQYPNEK</sequence>
<dbReference type="RefSeq" id="WP_023893579.1">
    <property type="nucleotide sequence ID" value="NC_023026.1"/>
</dbReference>
<gene>
    <name evidence="1" type="ORF">N894_0029</name>
</gene>
<proteinExistence type="predicted"/>
<geneLocation type="plasmid" evidence="1">
    <name>pFNPA10</name>
</geneLocation>
<name>V5T9A2_FRANO</name>
<protein>
    <submittedName>
        <fullName evidence="1">Uncharacterized protein</fullName>
    </submittedName>
</protein>
<evidence type="ECO:0000313" key="1">
    <source>
        <dbReference type="EMBL" id="AHB60797.1"/>
    </source>
</evidence>
<reference evidence="1" key="1">
    <citation type="journal article" date="2014" name="Genome">
        <title>Comparative analyses of a putative Francisella conjugative element.</title>
        <authorList>
            <person name="Siddaramappa S."/>
            <person name="Challacombe J.F."/>
            <person name="Petersen J.M."/>
            <person name="Pillai S."/>
            <person name="Kuske C.R."/>
        </authorList>
    </citation>
    <scope>NUCLEOTIDE SEQUENCE</scope>
    <source>
        <strain evidence="1">PA10-7858</strain>
        <plasmid evidence="1">pFNPA10</plasmid>
    </source>
</reference>